<reference evidence="2" key="1">
    <citation type="journal article" date="2019" name="Int. J. Syst. Evol. Microbiol.">
        <title>The Global Catalogue of Microorganisms (GCM) 10K type strain sequencing project: providing services to taxonomists for standard genome sequencing and annotation.</title>
        <authorList>
            <consortium name="The Broad Institute Genomics Platform"/>
            <consortium name="The Broad Institute Genome Sequencing Center for Infectious Disease"/>
            <person name="Wu L."/>
            <person name="Ma J."/>
        </authorList>
    </citation>
    <scope>NUCLEOTIDE SEQUENCE [LARGE SCALE GENOMIC DNA]</scope>
    <source>
        <strain evidence="2">JCM 10667</strain>
    </source>
</reference>
<evidence type="ECO:0000313" key="1">
    <source>
        <dbReference type="EMBL" id="GAA0554209.1"/>
    </source>
</evidence>
<sequence length="73" mass="8396">MRAITSIPRSGALRNSRPYTTFRIVRFSALSAMVIPTITARKEQLAYRDGHKNTFYVCRPARPHRTVRVMCTV</sequence>
<evidence type="ECO:0000313" key="2">
    <source>
        <dbReference type="Proteomes" id="UP001501427"/>
    </source>
</evidence>
<gene>
    <name evidence="1" type="ORF">GCM10009546_15220</name>
</gene>
<proteinExistence type="predicted"/>
<keyword evidence="2" id="KW-1185">Reference proteome</keyword>
<organism evidence="1 2">
    <name type="scientific">Actinomadura livida</name>
    <dbReference type="NCBI Taxonomy" id="79909"/>
    <lineage>
        <taxon>Bacteria</taxon>
        <taxon>Bacillati</taxon>
        <taxon>Actinomycetota</taxon>
        <taxon>Actinomycetes</taxon>
        <taxon>Streptosporangiales</taxon>
        <taxon>Thermomonosporaceae</taxon>
        <taxon>Actinomadura</taxon>
    </lineage>
</organism>
<protein>
    <submittedName>
        <fullName evidence="1">Uncharacterized protein</fullName>
    </submittedName>
</protein>
<comment type="caution">
    <text evidence="1">The sequence shown here is derived from an EMBL/GenBank/DDBJ whole genome shotgun (WGS) entry which is preliminary data.</text>
</comment>
<dbReference type="EMBL" id="BAAAHD010000015">
    <property type="protein sequence ID" value="GAA0554209.1"/>
    <property type="molecule type" value="Genomic_DNA"/>
</dbReference>
<accession>A0ABP3NWT7</accession>
<dbReference type="Proteomes" id="UP001501427">
    <property type="component" value="Unassembled WGS sequence"/>
</dbReference>
<name>A0ABP3NWT7_9ACTN</name>